<dbReference type="PANTHER" id="PTHR32361">
    <property type="entry name" value="FERRIC/CUPRIC REDUCTASE TRANSMEMBRANE COMPONENT"/>
    <property type="match status" value="1"/>
</dbReference>
<dbReference type="RefSeq" id="XP_018066733.1">
    <property type="nucleotide sequence ID" value="XM_018220339.1"/>
</dbReference>
<dbReference type="OrthoDB" id="10006946at2759"/>
<reference evidence="5 6" key="1">
    <citation type="submission" date="2015-10" db="EMBL/GenBank/DDBJ databases">
        <title>Full genome of DAOMC 229536 Phialocephala scopiformis, a fungal endophyte of spruce producing the potent anti-insectan compound rugulosin.</title>
        <authorList>
            <consortium name="DOE Joint Genome Institute"/>
            <person name="Walker A.K."/>
            <person name="Frasz S.L."/>
            <person name="Seifert K.A."/>
            <person name="Miller J.D."/>
            <person name="Mondo S.J."/>
            <person name="Labutti K."/>
            <person name="Lipzen A."/>
            <person name="Dockter R."/>
            <person name="Kennedy M."/>
            <person name="Grigoriev I.V."/>
            <person name="Spatafora J.W."/>
        </authorList>
    </citation>
    <scope>NUCLEOTIDE SEQUENCE [LARGE SCALE GENOMIC DNA]</scope>
    <source>
        <strain evidence="5 6">CBS 120377</strain>
    </source>
</reference>
<keyword evidence="2" id="KW-0560">Oxidoreductase</keyword>
<dbReference type="SUPFAM" id="SSF52343">
    <property type="entry name" value="Ferredoxin reductase-like, C-terminal NADP-linked domain"/>
    <property type="match status" value="1"/>
</dbReference>
<dbReference type="Gene3D" id="3.40.50.80">
    <property type="entry name" value="Nucleotide-binding domain of ferredoxin-NADP reductase (FNR) module"/>
    <property type="match status" value="1"/>
</dbReference>
<evidence type="ECO:0000256" key="3">
    <source>
        <dbReference type="SAM" id="MobiDB-lite"/>
    </source>
</evidence>
<keyword evidence="1" id="KW-0813">Transport</keyword>
<dbReference type="GO" id="GO:0000293">
    <property type="term" value="F:ferric-chelate reductase activity"/>
    <property type="evidence" value="ECO:0007669"/>
    <property type="project" value="TreeGrafter"/>
</dbReference>
<evidence type="ECO:0000313" key="6">
    <source>
        <dbReference type="Proteomes" id="UP000070700"/>
    </source>
</evidence>
<organism evidence="5 6">
    <name type="scientific">Mollisia scopiformis</name>
    <name type="common">Conifer needle endophyte fungus</name>
    <name type="synonym">Phialocephala scopiformis</name>
    <dbReference type="NCBI Taxonomy" id="149040"/>
    <lineage>
        <taxon>Eukaryota</taxon>
        <taxon>Fungi</taxon>
        <taxon>Dikarya</taxon>
        <taxon>Ascomycota</taxon>
        <taxon>Pezizomycotina</taxon>
        <taxon>Leotiomycetes</taxon>
        <taxon>Helotiales</taxon>
        <taxon>Mollisiaceae</taxon>
        <taxon>Mollisia</taxon>
    </lineage>
</organism>
<proteinExistence type="predicted"/>
<dbReference type="GO" id="GO:0005886">
    <property type="term" value="C:plasma membrane"/>
    <property type="evidence" value="ECO:0007669"/>
    <property type="project" value="TreeGrafter"/>
</dbReference>
<sequence>MSFCGRKSPIYVSLVPFLSNGTSFTNTKANEHDMSIINIRGRERDFDLDRNGFTYVSYASQERPPDTIKGPDDPYVKEMAAFLENHLGARSVTVYDGSTRKISSPEFLQASTYAHIGILVTMIELFVVWNNVVGVHYLGSAGQLIPFITGVAGFVRVESLYTDLHGSVPNLRGVDRVVFIAGGSGGSFTAGFAVDLLRNLGDDSDTTIEFIWVIRHAEMLTWYESQLAELSSSPRVKLYRHVTHHPSTSKSSIDGGSQSPPEKAPVPLANEMVNNFPTSPTSFYDLEKILPSAQDLPSSYERYSLLPGRPNVSGLIGSYLVNAQKSERLAVVACGPSALMLDMRKTVADNISVEGPALELHGESFGW</sequence>
<protein>
    <recommendedName>
        <fullName evidence="4">Ferric reductase NAD binding domain-containing protein</fullName>
    </recommendedName>
</protein>
<dbReference type="EMBL" id="KQ947424">
    <property type="protein sequence ID" value="KUJ12378.1"/>
    <property type="molecule type" value="Genomic_DNA"/>
</dbReference>
<keyword evidence="6" id="KW-1185">Reference proteome</keyword>
<feature type="region of interest" description="Disordered" evidence="3">
    <location>
        <begin position="245"/>
        <end position="266"/>
    </location>
</feature>
<dbReference type="GO" id="GO:0015677">
    <property type="term" value="P:copper ion import"/>
    <property type="evidence" value="ECO:0007669"/>
    <property type="project" value="TreeGrafter"/>
</dbReference>
<dbReference type="GO" id="GO:0006826">
    <property type="term" value="P:iron ion transport"/>
    <property type="evidence" value="ECO:0007669"/>
    <property type="project" value="TreeGrafter"/>
</dbReference>
<dbReference type="InterPro" id="IPR013121">
    <property type="entry name" value="Fe_red_NAD-bd_6"/>
</dbReference>
<dbReference type="Proteomes" id="UP000070700">
    <property type="component" value="Unassembled WGS sequence"/>
</dbReference>
<feature type="compositionally biased region" description="Polar residues" evidence="3">
    <location>
        <begin position="245"/>
        <end position="260"/>
    </location>
</feature>
<dbReference type="PANTHER" id="PTHR32361:SF9">
    <property type="entry name" value="FERRIC REDUCTASE TRANSMEMBRANE COMPONENT 3-RELATED"/>
    <property type="match status" value="1"/>
</dbReference>
<feature type="domain" description="Ferric reductase NAD binding" evidence="4">
    <location>
        <begin position="175"/>
        <end position="347"/>
    </location>
</feature>
<name>A0A194WWN0_MOLSC</name>
<accession>A0A194WWN0</accession>
<evidence type="ECO:0000256" key="2">
    <source>
        <dbReference type="ARBA" id="ARBA00023002"/>
    </source>
</evidence>
<dbReference type="KEGG" id="psco:LY89DRAFT_738166"/>
<evidence type="ECO:0000313" key="5">
    <source>
        <dbReference type="EMBL" id="KUJ12378.1"/>
    </source>
</evidence>
<dbReference type="AlphaFoldDB" id="A0A194WWN0"/>
<dbReference type="InParanoid" id="A0A194WWN0"/>
<evidence type="ECO:0000256" key="1">
    <source>
        <dbReference type="ARBA" id="ARBA00022448"/>
    </source>
</evidence>
<evidence type="ECO:0000259" key="4">
    <source>
        <dbReference type="Pfam" id="PF08030"/>
    </source>
</evidence>
<dbReference type="InterPro" id="IPR051410">
    <property type="entry name" value="Ferric/Cupric_Reductase"/>
</dbReference>
<gene>
    <name evidence="5" type="ORF">LY89DRAFT_738166</name>
</gene>
<dbReference type="GeneID" id="28830065"/>
<dbReference type="Pfam" id="PF08030">
    <property type="entry name" value="NAD_binding_6"/>
    <property type="match status" value="1"/>
</dbReference>
<dbReference type="GO" id="GO:0006879">
    <property type="term" value="P:intracellular iron ion homeostasis"/>
    <property type="evidence" value="ECO:0007669"/>
    <property type="project" value="TreeGrafter"/>
</dbReference>
<dbReference type="InterPro" id="IPR039261">
    <property type="entry name" value="FNR_nucleotide-bd"/>
</dbReference>